<proteinExistence type="inferred from homology"/>
<keyword evidence="7 8" id="KW-0472">Membrane</keyword>
<dbReference type="Proteomes" id="UP000004394">
    <property type="component" value="Unassembled WGS sequence"/>
</dbReference>
<evidence type="ECO:0000256" key="7">
    <source>
        <dbReference type="ARBA" id="ARBA00023136"/>
    </source>
</evidence>
<feature type="transmembrane region" description="Helical" evidence="8">
    <location>
        <begin position="152"/>
        <end position="176"/>
    </location>
</feature>
<feature type="transmembrane region" description="Helical" evidence="8">
    <location>
        <begin position="58"/>
        <end position="78"/>
    </location>
</feature>
<dbReference type="CDD" id="cd06550">
    <property type="entry name" value="TM_ABC_iron-siderophores_like"/>
    <property type="match status" value="1"/>
</dbReference>
<evidence type="ECO:0000256" key="5">
    <source>
        <dbReference type="ARBA" id="ARBA00022692"/>
    </source>
</evidence>
<reference evidence="9" key="1">
    <citation type="submission" date="2010-07" db="EMBL/GenBank/DDBJ databases">
        <authorList>
            <person name="Muzny D."/>
            <person name="Qin X."/>
            <person name="Deng J."/>
            <person name="Jiang H."/>
            <person name="Liu Y."/>
            <person name="Qu J."/>
            <person name="Song X.-Z."/>
            <person name="Zhang L."/>
            <person name="Thornton R."/>
            <person name="Coyle M."/>
            <person name="Francisco L."/>
            <person name="Jackson L."/>
            <person name="Javaid M."/>
            <person name="Korchina V."/>
            <person name="Kovar C."/>
            <person name="Mata R."/>
            <person name="Mathew T."/>
            <person name="Ngo R."/>
            <person name="Nguyen L."/>
            <person name="Nguyen N."/>
            <person name="Okwuonu G."/>
            <person name="Ongeri F."/>
            <person name="Pham C."/>
            <person name="Simmons D."/>
            <person name="Wilczek-Boney K."/>
            <person name="Hale W."/>
            <person name="Jakkamsetti A."/>
            <person name="Pham P."/>
            <person name="Ruth R."/>
            <person name="San Lucas F."/>
            <person name="Warren J."/>
            <person name="Zhang J."/>
            <person name="Zhao Z."/>
            <person name="Zhou C."/>
            <person name="Zhu D."/>
            <person name="Lee S."/>
            <person name="Bess C."/>
            <person name="Blankenburg K."/>
            <person name="Forbes L."/>
            <person name="Fu Q."/>
            <person name="Gubbala S."/>
            <person name="Hirani K."/>
            <person name="Jayaseelan J.C."/>
            <person name="Lara F."/>
            <person name="Munidasa M."/>
            <person name="Palculict T."/>
            <person name="Patil S."/>
            <person name="Pu L.-L."/>
            <person name="Saada N."/>
            <person name="Tang L."/>
            <person name="Weissenberger G."/>
            <person name="Zhu Y."/>
            <person name="Hemphill L."/>
            <person name="Shang Y."/>
            <person name="Youmans B."/>
            <person name="Ayvaz T."/>
            <person name="Ross M."/>
            <person name="Santibanez J."/>
            <person name="Aqrawi P."/>
            <person name="Gross S."/>
            <person name="Joshi V."/>
            <person name="Fowler G."/>
            <person name="Nazareth L."/>
            <person name="Reid J."/>
            <person name="Worley K."/>
            <person name="Petrosino J."/>
            <person name="Highlander S."/>
            <person name="Gibbs R."/>
        </authorList>
    </citation>
    <scope>NUCLEOTIDE SEQUENCE [LARGE SCALE GENOMIC DNA]</scope>
    <source>
        <strain evidence="9">DSM 16973</strain>
    </source>
</reference>
<dbReference type="SUPFAM" id="SSF81345">
    <property type="entry name" value="ABC transporter involved in vitamin B12 uptake, BtuC"/>
    <property type="match status" value="1"/>
</dbReference>
<dbReference type="BioCyc" id="PMAR862515-HMP:GMOO-1766-MONOMER"/>
<evidence type="ECO:0000256" key="4">
    <source>
        <dbReference type="ARBA" id="ARBA00022475"/>
    </source>
</evidence>
<dbReference type="eggNOG" id="COG0609">
    <property type="taxonomic scope" value="Bacteria"/>
</dbReference>
<dbReference type="PANTHER" id="PTHR30472:SF41">
    <property type="entry name" value="TRANSPORT SYSTEM PERMEASE PROTEIN"/>
    <property type="match status" value="1"/>
</dbReference>
<protein>
    <submittedName>
        <fullName evidence="9">Iron chelate uptake ABC transporter, FeCT family, permease protein</fullName>
    </submittedName>
</protein>
<comment type="caution">
    <text evidence="9">The sequence shown here is derived from an EMBL/GenBank/DDBJ whole genome shotgun (WGS) entry which is preliminary data.</text>
</comment>
<name>E0NU88_9BACT</name>
<feature type="transmembrane region" description="Helical" evidence="8">
    <location>
        <begin position="196"/>
        <end position="218"/>
    </location>
</feature>
<dbReference type="Pfam" id="PF01032">
    <property type="entry name" value="FecCD"/>
    <property type="match status" value="1"/>
</dbReference>
<feature type="transmembrane region" description="Helical" evidence="8">
    <location>
        <begin position="122"/>
        <end position="145"/>
    </location>
</feature>
<dbReference type="PANTHER" id="PTHR30472">
    <property type="entry name" value="FERRIC ENTEROBACTIN TRANSPORT SYSTEM PERMEASE PROTEIN"/>
    <property type="match status" value="1"/>
</dbReference>
<keyword evidence="10" id="KW-1185">Reference proteome</keyword>
<dbReference type="OrthoDB" id="9811721at2"/>
<evidence type="ECO:0000313" key="10">
    <source>
        <dbReference type="Proteomes" id="UP000004394"/>
    </source>
</evidence>
<evidence type="ECO:0000256" key="2">
    <source>
        <dbReference type="ARBA" id="ARBA00007935"/>
    </source>
</evidence>
<dbReference type="GO" id="GO:0022857">
    <property type="term" value="F:transmembrane transporter activity"/>
    <property type="evidence" value="ECO:0007669"/>
    <property type="project" value="InterPro"/>
</dbReference>
<sequence length="337" mass="35303">MNKGHRYCLLFTLAIVVLFAVNLVVGSVRIPIVDIVDILFGTGGQKESWRYIVLESRLPQSITAILTGAALAVSGLMLQTAFKNPLAGPSIFGINGGAGLGVALVMLLMGGSITVSSVSFTGFIAVLLAAFAGAMAVTGIIFVFSTLVKNNVMLLIIGIMIGYLSNSCISLLNFFATEEGVKSYLVWGMGNFGGVTMTQMPVFAGVTLLGLLGSLLLIKPLNALLLGEQYAENLGVNIVRVRNRLLIVTGLLTAVTTAFCGPVAFIGLAVPQVARLLLTTDNHRQLLPATLLLGAVVALLCNAICYLPGDLGMIPLNAVTPILGAPVIIYVIAKNRS</sequence>
<evidence type="ECO:0000256" key="1">
    <source>
        <dbReference type="ARBA" id="ARBA00004651"/>
    </source>
</evidence>
<dbReference type="GO" id="GO:0005886">
    <property type="term" value="C:plasma membrane"/>
    <property type="evidence" value="ECO:0007669"/>
    <property type="project" value="UniProtKB-SubCell"/>
</dbReference>
<dbReference type="RefSeq" id="WP_006949974.1">
    <property type="nucleotide sequence ID" value="NZ_BAJI01000009.1"/>
</dbReference>
<evidence type="ECO:0000313" key="9">
    <source>
        <dbReference type="EMBL" id="EFM01355.1"/>
    </source>
</evidence>
<feature type="transmembrane region" description="Helical" evidence="8">
    <location>
        <begin position="90"/>
        <end position="110"/>
    </location>
</feature>
<evidence type="ECO:0000256" key="8">
    <source>
        <dbReference type="SAM" id="Phobius"/>
    </source>
</evidence>
<gene>
    <name evidence="9" type="ORF">HMPREF0658_1741</name>
</gene>
<feature type="transmembrane region" description="Helical" evidence="8">
    <location>
        <begin position="314"/>
        <end position="333"/>
    </location>
</feature>
<dbReference type="GO" id="GO:0033214">
    <property type="term" value="P:siderophore-iron import into cell"/>
    <property type="evidence" value="ECO:0007669"/>
    <property type="project" value="TreeGrafter"/>
</dbReference>
<feature type="transmembrane region" description="Helical" evidence="8">
    <location>
        <begin position="286"/>
        <end position="307"/>
    </location>
</feature>
<accession>E0NU88</accession>
<comment type="similarity">
    <text evidence="2">Belongs to the binding-protein-dependent transport system permease family. FecCD subfamily.</text>
</comment>
<organism evidence="9 10">
    <name type="scientific">Hoylesella marshii DSM 16973 = JCM 13450</name>
    <dbReference type="NCBI Taxonomy" id="862515"/>
    <lineage>
        <taxon>Bacteria</taxon>
        <taxon>Pseudomonadati</taxon>
        <taxon>Bacteroidota</taxon>
        <taxon>Bacteroidia</taxon>
        <taxon>Bacteroidales</taxon>
        <taxon>Prevotellaceae</taxon>
        <taxon>Hoylesella</taxon>
    </lineage>
</organism>
<dbReference type="STRING" id="862515.HMPREF0658_1741"/>
<dbReference type="Gene3D" id="1.10.3470.10">
    <property type="entry name" value="ABC transporter involved in vitamin B12 uptake, BtuC"/>
    <property type="match status" value="1"/>
</dbReference>
<keyword evidence="5 8" id="KW-0812">Transmembrane</keyword>
<keyword evidence="6 8" id="KW-1133">Transmembrane helix</keyword>
<feature type="transmembrane region" description="Helical" evidence="8">
    <location>
        <begin position="245"/>
        <end position="266"/>
    </location>
</feature>
<comment type="subcellular location">
    <subcellularLocation>
        <location evidence="1">Cell membrane</location>
        <topology evidence="1">Multi-pass membrane protein</topology>
    </subcellularLocation>
</comment>
<dbReference type="AlphaFoldDB" id="E0NU88"/>
<evidence type="ECO:0000256" key="6">
    <source>
        <dbReference type="ARBA" id="ARBA00022989"/>
    </source>
</evidence>
<dbReference type="HOGENOM" id="CLU_013016_0_0_10"/>
<keyword evidence="3" id="KW-0813">Transport</keyword>
<evidence type="ECO:0000256" key="3">
    <source>
        <dbReference type="ARBA" id="ARBA00022448"/>
    </source>
</evidence>
<keyword evidence="4" id="KW-1003">Cell membrane</keyword>
<dbReference type="InterPro" id="IPR000522">
    <property type="entry name" value="ABC_transptr_permease_BtuC"/>
</dbReference>
<dbReference type="InterPro" id="IPR037294">
    <property type="entry name" value="ABC_BtuC-like"/>
</dbReference>
<dbReference type="EMBL" id="AEEI01000051">
    <property type="protein sequence ID" value="EFM01355.1"/>
    <property type="molecule type" value="Genomic_DNA"/>
</dbReference>